<evidence type="ECO:0000313" key="8">
    <source>
        <dbReference type="Ensembl" id="ENSMMOP00000028155.1"/>
    </source>
</evidence>
<dbReference type="OMA" id="WVRKVCQ"/>
<keyword evidence="4 7" id="KW-1133">Transmembrane helix</keyword>
<feature type="transmembrane region" description="Helical" evidence="7">
    <location>
        <begin position="317"/>
        <end position="338"/>
    </location>
</feature>
<keyword evidence="3 7" id="KW-0812">Transmembrane</keyword>
<feature type="binding site" evidence="6">
    <location>
        <position position="278"/>
    </location>
    <ligand>
        <name>Zn(2+)</name>
        <dbReference type="ChEBI" id="CHEBI:29105"/>
    </ligand>
</feature>
<dbReference type="GO" id="GO:0046872">
    <property type="term" value="F:metal ion binding"/>
    <property type="evidence" value="ECO:0007669"/>
    <property type="project" value="UniProtKB-KW"/>
</dbReference>
<protein>
    <submittedName>
        <fullName evidence="8">Uncharacterized protein</fullName>
    </submittedName>
</protein>
<reference evidence="8" key="2">
    <citation type="submission" date="2025-09" db="UniProtKB">
        <authorList>
            <consortium name="Ensembl"/>
        </authorList>
    </citation>
    <scope>IDENTIFICATION</scope>
</reference>
<feature type="transmembrane region" description="Helical" evidence="7">
    <location>
        <begin position="142"/>
        <end position="162"/>
    </location>
</feature>
<feature type="binding site" evidence="6">
    <location>
        <position position="127"/>
    </location>
    <ligand>
        <name>Zn(2+)</name>
        <dbReference type="ChEBI" id="CHEBI:29105"/>
    </ligand>
</feature>
<dbReference type="GO" id="GO:0003707">
    <property type="term" value="F:nuclear steroid receptor activity"/>
    <property type="evidence" value="ECO:0007669"/>
    <property type="project" value="TreeGrafter"/>
</dbReference>
<organism evidence="8 9">
    <name type="scientific">Mola mola</name>
    <name type="common">Ocean sunfish</name>
    <name type="synonym">Tetraodon mola</name>
    <dbReference type="NCBI Taxonomy" id="94237"/>
    <lineage>
        <taxon>Eukaryota</taxon>
        <taxon>Metazoa</taxon>
        <taxon>Chordata</taxon>
        <taxon>Craniata</taxon>
        <taxon>Vertebrata</taxon>
        <taxon>Euteleostomi</taxon>
        <taxon>Actinopterygii</taxon>
        <taxon>Neopterygii</taxon>
        <taxon>Teleostei</taxon>
        <taxon>Neoteleostei</taxon>
        <taxon>Acanthomorphata</taxon>
        <taxon>Eupercaria</taxon>
        <taxon>Tetraodontiformes</taxon>
        <taxon>Molidae</taxon>
        <taxon>Mola</taxon>
    </lineage>
</organism>
<dbReference type="PANTHER" id="PTHR20855">
    <property type="entry name" value="ADIPOR/PROGESTIN RECEPTOR-RELATED"/>
    <property type="match status" value="1"/>
</dbReference>
<feature type="transmembrane region" description="Helical" evidence="7">
    <location>
        <begin position="174"/>
        <end position="196"/>
    </location>
</feature>
<accession>A0A3Q3XGT8</accession>
<keyword evidence="9" id="KW-1185">Reference proteome</keyword>
<dbReference type="Pfam" id="PF03006">
    <property type="entry name" value="HlyIII"/>
    <property type="match status" value="1"/>
</dbReference>
<dbReference type="GO" id="GO:0005886">
    <property type="term" value="C:plasma membrane"/>
    <property type="evidence" value="ECO:0007669"/>
    <property type="project" value="TreeGrafter"/>
</dbReference>
<reference evidence="8" key="1">
    <citation type="submission" date="2025-08" db="UniProtKB">
        <authorList>
            <consortium name="Ensembl"/>
        </authorList>
    </citation>
    <scope>IDENTIFICATION</scope>
</reference>
<evidence type="ECO:0000256" key="4">
    <source>
        <dbReference type="ARBA" id="ARBA00022989"/>
    </source>
</evidence>
<comment type="subcellular location">
    <subcellularLocation>
        <location evidence="1">Membrane</location>
        <topology evidence="1">Multi-pass membrane protein</topology>
    </subcellularLocation>
</comment>
<evidence type="ECO:0000256" key="5">
    <source>
        <dbReference type="ARBA" id="ARBA00023136"/>
    </source>
</evidence>
<dbReference type="AlphaFoldDB" id="A0A3Q3XGT8"/>
<name>A0A3Q3XGT8_MOLML</name>
<feature type="transmembrane region" description="Helical" evidence="7">
    <location>
        <begin position="280"/>
        <end position="297"/>
    </location>
</feature>
<keyword evidence="6" id="KW-0479">Metal-binding</keyword>
<dbReference type="Proteomes" id="UP000261620">
    <property type="component" value="Unplaced"/>
</dbReference>
<evidence type="ECO:0000313" key="9">
    <source>
        <dbReference type="Proteomes" id="UP000261620"/>
    </source>
</evidence>
<dbReference type="STRING" id="94237.ENSMMOP00000028155"/>
<evidence type="ECO:0000256" key="6">
    <source>
        <dbReference type="PIRSR" id="PIRSR604254-1"/>
    </source>
</evidence>
<feature type="binding site" evidence="6">
    <location>
        <position position="282"/>
    </location>
    <ligand>
        <name>Zn(2+)</name>
        <dbReference type="ChEBI" id="CHEBI:29105"/>
    </ligand>
</feature>
<evidence type="ECO:0000256" key="1">
    <source>
        <dbReference type="ARBA" id="ARBA00004141"/>
    </source>
</evidence>
<keyword evidence="5 7" id="KW-0472">Membrane</keyword>
<keyword evidence="6" id="KW-0862">Zinc</keyword>
<evidence type="ECO:0000256" key="2">
    <source>
        <dbReference type="ARBA" id="ARBA00007018"/>
    </source>
</evidence>
<feature type="transmembrane region" description="Helical" evidence="7">
    <location>
        <begin position="81"/>
        <end position="101"/>
    </location>
</feature>
<proteinExistence type="inferred from homology"/>
<dbReference type="PANTHER" id="PTHR20855:SF96">
    <property type="entry name" value="PROGESTIN AND ADIPOQ RECEPTOR FAMILY MEMBER VII, A"/>
    <property type="match status" value="1"/>
</dbReference>
<comment type="similarity">
    <text evidence="2">Belongs to the ADIPOR family.</text>
</comment>
<evidence type="ECO:0000256" key="7">
    <source>
        <dbReference type="SAM" id="Phobius"/>
    </source>
</evidence>
<dbReference type="GO" id="GO:0005496">
    <property type="term" value="F:steroid binding"/>
    <property type="evidence" value="ECO:0007669"/>
    <property type="project" value="TreeGrafter"/>
</dbReference>
<feature type="transmembrane region" description="Helical" evidence="7">
    <location>
        <begin position="107"/>
        <end position="130"/>
    </location>
</feature>
<evidence type="ECO:0000256" key="3">
    <source>
        <dbReference type="ARBA" id="ARBA00022692"/>
    </source>
</evidence>
<dbReference type="Ensembl" id="ENSMMOT00000028631.1">
    <property type="protein sequence ID" value="ENSMMOP00000028155.1"/>
    <property type="gene ID" value="ENSMMOG00000021280.1"/>
</dbReference>
<sequence>MATMERMGRVFISLQQIKEVPRMLNEAAPSIPGTVRDTEVPHYFRQHFICTGYRPINQNWRYYFLSVFHWHNETLNIWTHLLAFLVFLFKLLQLAVVVDFAGDPHSWPLLVLILSSLIYTAFSTLAHLLAGKSEMCHYTFFFLDYMGVAQYQYGCAAVHFYYGMDECLHRHVDGIFMPMATLLCSISCLGCCYGNYCNHSRPTWMRNVAQVMPSAVAYIWDSSPIIARLMSWSTASNDPAITYHFGQVSFFLSSAFFFTCPVVERCFPGRCDFMGQSHQLFHVLIACCTLSQIHASYLDYVGRRELYLRLHRSDGAALILGLYILTLIICALIVAFVLKRVKQTLDLKINEPL</sequence>
<dbReference type="InterPro" id="IPR004254">
    <property type="entry name" value="AdipoR/HlyIII-related"/>
</dbReference>